<dbReference type="Proteomes" id="UP000002710">
    <property type="component" value="Chromosome"/>
</dbReference>
<evidence type="ECO:0000313" key="5">
    <source>
        <dbReference type="Proteomes" id="UP000002710"/>
    </source>
</evidence>
<dbReference type="PANTHER" id="PTHR28629:SF4">
    <property type="entry name" value="TRIOKINASE_FMN CYCLASE"/>
    <property type="match status" value="1"/>
</dbReference>
<dbReference type="SUPFAM" id="SSF101473">
    <property type="entry name" value="DhaL-like"/>
    <property type="match status" value="1"/>
</dbReference>
<dbReference type="InterPro" id="IPR036117">
    <property type="entry name" value="DhaL_dom_sf"/>
</dbReference>
<dbReference type="EMBL" id="CP000112">
    <property type="protein sequence ID" value="ABB37980.1"/>
    <property type="molecule type" value="Genomic_DNA"/>
</dbReference>
<dbReference type="RefSeq" id="WP_011367199.1">
    <property type="nucleotide sequence ID" value="NC_007519.1"/>
</dbReference>
<name>Q313B6_OLEA2</name>
<dbReference type="KEGG" id="dde:Dde_1179"/>
<evidence type="ECO:0000259" key="3">
    <source>
        <dbReference type="PROSITE" id="PS51480"/>
    </source>
</evidence>
<dbReference type="GO" id="GO:0019563">
    <property type="term" value="P:glycerol catabolic process"/>
    <property type="evidence" value="ECO:0007669"/>
    <property type="project" value="TreeGrafter"/>
</dbReference>
<keyword evidence="5" id="KW-1185">Reference proteome</keyword>
<dbReference type="GO" id="GO:0004371">
    <property type="term" value="F:glycerone kinase activity"/>
    <property type="evidence" value="ECO:0007669"/>
    <property type="project" value="InterPro"/>
</dbReference>
<evidence type="ECO:0000313" key="4">
    <source>
        <dbReference type="EMBL" id="ABB37980.1"/>
    </source>
</evidence>
<protein>
    <submittedName>
        <fullName evidence="4">Dihydroxyacetone kinase, L subunit</fullName>
    </submittedName>
</protein>
<proteinExistence type="predicted"/>
<dbReference type="NCBIfam" id="TIGR02365">
    <property type="entry name" value="dha_L_ycgS"/>
    <property type="match status" value="1"/>
</dbReference>
<dbReference type="InterPro" id="IPR012737">
    <property type="entry name" value="DhaK_L_YcgS"/>
</dbReference>
<evidence type="ECO:0000256" key="1">
    <source>
        <dbReference type="ARBA" id="ARBA00022679"/>
    </source>
</evidence>
<organism evidence="4 5">
    <name type="scientific">Oleidesulfovibrio alaskensis (strain ATCC BAA-1058 / DSM 17464 / G20)</name>
    <name type="common">Desulfovibrio alaskensis</name>
    <dbReference type="NCBI Taxonomy" id="207559"/>
    <lineage>
        <taxon>Bacteria</taxon>
        <taxon>Pseudomonadati</taxon>
        <taxon>Thermodesulfobacteriota</taxon>
        <taxon>Desulfovibrionia</taxon>
        <taxon>Desulfovibrionales</taxon>
        <taxon>Desulfovibrionaceae</taxon>
        <taxon>Oleidesulfovibrio</taxon>
    </lineage>
</organism>
<evidence type="ECO:0000256" key="2">
    <source>
        <dbReference type="ARBA" id="ARBA00022777"/>
    </source>
</evidence>
<dbReference type="eggNOG" id="COG1461">
    <property type="taxonomic scope" value="Bacteria"/>
</dbReference>
<dbReference type="InterPro" id="IPR004007">
    <property type="entry name" value="DhaL_dom"/>
</dbReference>
<dbReference type="PANTHER" id="PTHR28629">
    <property type="entry name" value="TRIOKINASE/FMN CYCLASE"/>
    <property type="match status" value="1"/>
</dbReference>
<dbReference type="Gene3D" id="1.25.40.340">
    <property type="match status" value="1"/>
</dbReference>
<dbReference type="STRING" id="207559.Dde_1179"/>
<gene>
    <name evidence="4" type="ordered locus">Dde_1179</name>
</gene>
<dbReference type="InterPro" id="IPR050861">
    <property type="entry name" value="Dihydroxyacetone_Kinase"/>
</dbReference>
<accession>Q313B6</accession>
<keyword evidence="1" id="KW-0808">Transferase</keyword>
<feature type="domain" description="DhaL" evidence="3">
    <location>
        <begin position="6"/>
        <end position="206"/>
    </location>
</feature>
<dbReference type="PROSITE" id="PS51480">
    <property type="entry name" value="DHAL"/>
    <property type="match status" value="1"/>
</dbReference>
<dbReference type="GO" id="GO:0005829">
    <property type="term" value="C:cytosol"/>
    <property type="evidence" value="ECO:0007669"/>
    <property type="project" value="TreeGrafter"/>
</dbReference>
<reference evidence="4 5" key="1">
    <citation type="journal article" date="2011" name="J. Bacteriol.">
        <title>Complete genome sequence and updated annotation of Desulfovibrio alaskensis G20.</title>
        <authorList>
            <person name="Hauser L.J."/>
            <person name="Land M.L."/>
            <person name="Brown S.D."/>
            <person name="Larimer F."/>
            <person name="Keller K.L."/>
            <person name="Rapp-Giles B.J."/>
            <person name="Price M.N."/>
            <person name="Lin M."/>
            <person name="Bruce D.C."/>
            <person name="Detter J.C."/>
            <person name="Tapia R."/>
            <person name="Han C.S."/>
            <person name="Goodwin L.A."/>
            <person name="Cheng J.F."/>
            <person name="Pitluck S."/>
            <person name="Copeland A."/>
            <person name="Lucas S."/>
            <person name="Nolan M."/>
            <person name="Lapidus A.L."/>
            <person name="Palumbo A.V."/>
            <person name="Wall J.D."/>
        </authorList>
    </citation>
    <scope>NUCLEOTIDE SEQUENCE [LARGE SCALE GENOMIC DNA]</scope>
    <source>
        <strain evidence="5">ATCC BAA 1058 / DSM 17464 / G20</strain>
    </source>
</reference>
<dbReference type="SMART" id="SM01120">
    <property type="entry name" value="Dak2"/>
    <property type="match status" value="1"/>
</dbReference>
<dbReference type="Pfam" id="PF02734">
    <property type="entry name" value="Dak2"/>
    <property type="match status" value="1"/>
</dbReference>
<sequence length="210" mass="21902">MQMTKEQVLDWLKALAAEYKAQKEYLTGLDAAIGDADHGINMDRGFGKVLEKLPSMEAKDIGAILKDTGMTLLSSVGGASGPLYGTFFMKAGMALAGAETLDEAAMQKLLESGVEGIVSRGRPVEGDKTMYDIWKPALDAYTQAVQAGAALDAALDAAVAAAEKGLEATVPMQARKGRASYLGERSIGHKDPGGASSCMMLGALRQSIGG</sequence>
<keyword evidence="2 4" id="KW-0418">Kinase</keyword>
<dbReference type="FunFam" id="1.25.40.340:FF:000002">
    <property type="entry name" value="Dihydroxyacetone kinase, L subunit"/>
    <property type="match status" value="1"/>
</dbReference>
<dbReference type="HOGENOM" id="CLU_066424_4_0_7"/>
<dbReference type="AlphaFoldDB" id="Q313B6"/>